<dbReference type="Proteomes" id="UP000238081">
    <property type="component" value="Unassembled WGS sequence"/>
</dbReference>
<evidence type="ECO:0000259" key="2">
    <source>
        <dbReference type="Pfam" id="PF01757"/>
    </source>
</evidence>
<reference evidence="3 4" key="1">
    <citation type="submission" date="2016-01" db="EMBL/GenBank/DDBJ databases">
        <title>Characterization of the Clostridium difficile lineages that are prevalent in Hong Kong and China.</title>
        <authorList>
            <person name="Kwok J.S.-L."/>
            <person name="Lam W.-Y."/>
            <person name="Ip M."/>
            <person name="Chan T.-F."/>
            <person name="Hawkey P.M."/>
            <person name="Tsui S.K.-W."/>
        </authorList>
    </citation>
    <scope>NUCLEOTIDE SEQUENCE [LARGE SCALE GENOMIC DNA]</scope>
    <source>
        <strain evidence="3 4">300064</strain>
    </source>
</reference>
<evidence type="ECO:0000256" key="1">
    <source>
        <dbReference type="SAM" id="Phobius"/>
    </source>
</evidence>
<evidence type="ECO:0000313" key="3">
    <source>
        <dbReference type="EMBL" id="PPV13029.1"/>
    </source>
</evidence>
<feature type="transmembrane region" description="Helical" evidence="1">
    <location>
        <begin position="170"/>
        <end position="192"/>
    </location>
</feature>
<dbReference type="GO" id="GO:0016747">
    <property type="term" value="F:acyltransferase activity, transferring groups other than amino-acyl groups"/>
    <property type="evidence" value="ECO:0007669"/>
    <property type="project" value="InterPro"/>
</dbReference>
<feature type="transmembrane region" description="Helical" evidence="1">
    <location>
        <begin position="312"/>
        <end position="336"/>
    </location>
</feature>
<dbReference type="RefSeq" id="WP_043662537.1">
    <property type="nucleotide sequence ID" value="NZ_JSEG01000004.1"/>
</dbReference>
<sequence>MNKKSVLTNERIMAIDGLRGICALIVVMGHFMVAFFPASYWGEQLPSHTLYNIDTLLAQSPLSIFFAGNYAVYIFFIITGFVLCHKFYVKGNLIQTATNRYFRLCIPILFSTLIVFIFMKLFLFTSVEAAKITGSNWLSGLYNFTPDFKEMLSITLFDVLFKGSSKYNTVFWMMSILFYGSFLVFLVVKLWGNMRNRQFIYLVLIIVFFNLNSLSYIAFILGIFCADIFVNYKHIIEKINNRIINLIMLTIGMYLGCYPAGIVPTNIFYSWLNIGDKSYQIYHILGAFLLVIAIICSDSIQKILSIRPLQYLGKISFSIFLVHIIVLCSFSCSIFVKVWDLTQKYQLSFIIAFIPSIIIIIICAHLFYILVEQNSNKIISKIYNKFFV</sequence>
<feature type="transmembrane region" description="Helical" evidence="1">
    <location>
        <begin position="198"/>
        <end position="231"/>
    </location>
</feature>
<feature type="transmembrane region" description="Helical" evidence="1">
    <location>
        <begin position="21"/>
        <end position="42"/>
    </location>
</feature>
<accession>A0A2S7F7J0</accession>
<evidence type="ECO:0000313" key="4">
    <source>
        <dbReference type="Proteomes" id="UP000238081"/>
    </source>
</evidence>
<dbReference type="PANTHER" id="PTHR23028">
    <property type="entry name" value="ACETYLTRANSFERASE"/>
    <property type="match status" value="1"/>
</dbReference>
<feature type="transmembrane region" description="Helical" evidence="1">
    <location>
        <begin position="348"/>
        <end position="371"/>
    </location>
</feature>
<feature type="transmembrane region" description="Helical" evidence="1">
    <location>
        <begin position="281"/>
        <end position="300"/>
    </location>
</feature>
<dbReference type="Pfam" id="PF01757">
    <property type="entry name" value="Acyl_transf_3"/>
    <property type="match status" value="1"/>
</dbReference>
<dbReference type="AlphaFoldDB" id="A0A2S7F7J0"/>
<organism evidence="3 4">
    <name type="scientific">Clostridium butyricum</name>
    <dbReference type="NCBI Taxonomy" id="1492"/>
    <lineage>
        <taxon>Bacteria</taxon>
        <taxon>Bacillati</taxon>
        <taxon>Bacillota</taxon>
        <taxon>Clostridia</taxon>
        <taxon>Eubacteriales</taxon>
        <taxon>Clostridiaceae</taxon>
        <taxon>Clostridium</taxon>
    </lineage>
</organism>
<proteinExistence type="predicted"/>
<dbReference type="InterPro" id="IPR050879">
    <property type="entry name" value="Acyltransferase_3"/>
</dbReference>
<feature type="transmembrane region" description="Helical" evidence="1">
    <location>
        <begin position="101"/>
        <end position="124"/>
    </location>
</feature>
<protein>
    <recommendedName>
        <fullName evidence="2">Acyltransferase 3 domain-containing protein</fullName>
    </recommendedName>
</protein>
<keyword evidence="1" id="KW-1133">Transmembrane helix</keyword>
<dbReference type="PANTHER" id="PTHR23028:SF134">
    <property type="entry name" value="PUTATIVE (AFU_ORTHOLOGUE AFUA_4G08520)-RELATED"/>
    <property type="match status" value="1"/>
</dbReference>
<gene>
    <name evidence="3" type="ORF">AWN73_04535</name>
</gene>
<keyword evidence="1" id="KW-0472">Membrane</keyword>
<name>A0A2S7F7J0_CLOBU</name>
<feature type="domain" description="Acyltransferase 3" evidence="2">
    <location>
        <begin position="14"/>
        <end position="364"/>
    </location>
</feature>
<keyword evidence="1" id="KW-0812">Transmembrane</keyword>
<dbReference type="EMBL" id="LRDH01000129">
    <property type="protein sequence ID" value="PPV13029.1"/>
    <property type="molecule type" value="Genomic_DNA"/>
</dbReference>
<dbReference type="InterPro" id="IPR002656">
    <property type="entry name" value="Acyl_transf_3_dom"/>
</dbReference>
<feature type="transmembrane region" description="Helical" evidence="1">
    <location>
        <begin position="62"/>
        <end position="89"/>
    </location>
</feature>
<comment type="caution">
    <text evidence="3">The sequence shown here is derived from an EMBL/GenBank/DDBJ whole genome shotgun (WGS) entry which is preliminary data.</text>
</comment>